<dbReference type="InterPro" id="IPR050627">
    <property type="entry name" value="Nitroreductase/BluB"/>
</dbReference>
<reference evidence="3" key="1">
    <citation type="submission" date="2011-01" db="EMBL/GenBank/DDBJ databases">
        <authorList>
            <person name="Muzny D."/>
            <person name="Qin X."/>
            <person name="Buhay C."/>
            <person name="Dugan-Rocha S."/>
            <person name="Ding Y."/>
            <person name="Chen G."/>
            <person name="Hawes A."/>
            <person name="Holder M."/>
            <person name="Jhangiani S."/>
            <person name="Johnson A."/>
            <person name="Khan Z."/>
            <person name="Li Z."/>
            <person name="Liu W."/>
            <person name="Liu X."/>
            <person name="Perez L."/>
            <person name="Shen H."/>
            <person name="Wang Q."/>
            <person name="Watt J."/>
            <person name="Xi L."/>
            <person name="Xin Y."/>
            <person name="Zhou J."/>
            <person name="Deng J."/>
            <person name="Jiang H."/>
            <person name="Liu Y."/>
            <person name="Qu J."/>
            <person name="Song X.-Z."/>
            <person name="Zhang L."/>
            <person name="Villasana D."/>
            <person name="Johnson A."/>
            <person name="Liu J."/>
            <person name="Liyanage D."/>
            <person name="Lorensuhewa L."/>
            <person name="Robinson T."/>
            <person name="Song A."/>
            <person name="Song B.-B."/>
            <person name="Dinh H."/>
            <person name="Thornton R."/>
            <person name="Coyle M."/>
            <person name="Francisco L."/>
            <person name="Jackson L."/>
            <person name="Javaid M."/>
            <person name="Korchina V."/>
            <person name="Kovar C."/>
            <person name="Mata R."/>
            <person name="Mathew T."/>
            <person name="Ngo R."/>
            <person name="Nguyen L."/>
            <person name="Nguyen N."/>
            <person name="Okwuonu G."/>
            <person name="Ongeri F."/>
            <person name="Pham C."/>
            <person name="Simmons D."/>
            <person name="Wilczek-Boney K."/>
            <person name="Hale W."/>
            <person name="Jakkamsetti A."/>
            <person name="Pham P."/>
            <person name="Ruth R."/>
            <person name="San Lucas F."/>
            <person name="Warren J."/>
            <person name="Zhang J."/>
            <person name="Zhao Z."/>
            <person name="Zhou C."/>
            <person name="Zhu D."/>
            <person name="Lee S."/>
            <person name="Bess C."/>
            <person name="Blankenburg K."/>
            <person name="Forbes L."/>
            <person name="Fu Q."/>
            <person name="Gubbala S."/>
            <person name="Hirani K."/>
            <person name="Jayaseelan J.C."/>
            <person name="Lara F."/>
            <person name="Munidasa M."/>
            <person name="Palculict T."/>
            <person name="Patil S."/>
            <person name="Pu L.-L."/>
            <person name="Saada N."/>
            <person name="Tang L."/>
            <person name="Weissenberger G."/>
            <person name="Zhu Y."/>
            <person name="Hemphill L."/>
            <person name="Shang Y."/>
            <person name="Youmans B."/>
            <person name="Ayvaz T."/>
            <person name="Ross M."/>
            <person name="Santibanez J."/>
            <person name="Aqrawi P."/>
            <person name="Gross S."/>
            <person name="Joshi V."/>
            <person name="Fowler G."/>
            <person name="Nazareth L."/>
            <person name="Reid J."/>
            <person name="Worley K."/>
            <person name="Petrosino J."/>
            <person name="Highlander S."/>
            <person name="Gibbs R."/>
        </authorList>
    </citation>
    <scope>NUCLEOTIDE SEQUENCE [LARGE SCALE GENOMIC DNA]</scope>
    <source>
        <strain evidence="3">ATCC 33269</strain>
    </source>
</reference>
<comment type="caution">
    <text evidence="3">The sequence shown here is derived from an EMBL/GenBank/DDBJ whole genome shotgun (WGS) entry which is preliminary data.</text>
</comment>
<dbReference type="Proteomes" id="UP000005580">
    <property type="component" value="Unassembled WGS sequence"/>
</dbReference>
<dbReference type="Gene3D" id="3.40.109.10">
    <property type="entry name" value="NADH Oxidase"/>
    <property type="match status" value="1"/>
</dbReference>
<evidence type="ECO:0000256" key="1">
    <source>
        <dbReference type="SAM" id="SignalP"/>
    </source>
</evidence>
<dbReference type="InterPro" id="IPR000415">
    <property type="entry name" value="Nitroreductase-like"/>
</dbReference>
<dbReference type="PANTHER" id="PTHR23026">
    <property type="entry name" value="NADPH NITROREDUCTASE"/>
    <property type="match status" value="1"/>
</dbReference>
<keyword evidence="4" id="KW-1185">Reference proteome</keyword>
<proteinExistence type="predicted"/>
<accession>E7RNT7</accession>
<dbReference type="CDD" id="cd02150">
    <property type="entry name" value="nitroreductase"/>
    <property type="match status" value="1"/>
</dbReference>
<dbReference type="RefSeq" id="WP_004368055.1">
    <property type="nucleotide sequence ID" value="NZ_GL833116.1"/>
</dbReference>
<evidence type="ECO:0000313" key="4">
    <source>
        <dbReference type="Proteomes" id="UP000005580"/>
    </source>
</evidence>
<protein>
    <submittedName>
        <fullName evidence="3">Nitroreductase family protein</fullName>
    </submittedName>
</protein>
<dbReference type="eggNOG" id="COG0778">
    <property type="taxonomic scope" value="Bacteria"/>
</dbReference>
<dbReference type="InterPro" id="IPR029479">
    <property type="entry name" value="Nitroreductase"/>
</dbReference>
<dbReference type="PANTHER" id="PTHR23026:SF123">
    <property type="entry name" value="NAD(P)H NITROREDUCTASE RV3131-RELATED"/>
    <property type="match status" value="1"/>
</dbReference>
<dbReference type="EMBL" id="AEPE02000003">
    <property type="protein sequence ID" value="EFZ37380.1"/>
    <property type="molecule type" value="Genomic_DNA"/>
</dbReference>
<dbReference type="STRING" id="28134.SAMN05444288_0094"/>
<dbReference type="HOGENOM" id="CLU_070764_7_3_10"/>
<feature type="chain" id="PRO_5003223874" evidence="1">
    <location>
        <begin position="25"/>
        <end position="202"/>
    </location>
</feature>
<name>E7RNT7_9BACT</name>
<sequence length="202" mass="22260">MMIKYFKHMLMAATAAMSMNFIGAAAQSSEDAVLQNIMTRCSIRKFQQKPVEKAKEEKLMRAAMAAPSSRNRQPWHFIVLNTKETIARFADGMRHNETIKGAPLVIIACADTMRMAEGQGRDFWIQDVSAASENLLLAAHAMGLGAVWTSVYPVSGKIAGVTRALHLPGNLIPLNCILVGYPDEPAEIKDKWDPDKVTYGLP</sequence>
<organism evidence="3 4">
    <name type="scientific">Hoylesella oralis ATCC 33269</name>
    <dbReference type="NCBI Taxonomy" id="873533"/>
    <lineage>
        <taxon>Bacteria</taxon>
        <taxon>Pseudomonadati</taxon>
        <taxon>Bacteroidota</taxon>
        <taxon>Bacteroidia</taxon>
        <taxon>Bacteroidales</taxon>
        <taxon>Prevotellaceae</taxon>
        <taxon>Hoylesella</taxon>
    </lineage>
</organism>
<dbReference type="SUPFAM" id="SSF55469">
    <property type="entry name" value="FMN-dependent nitroreductase-like"/>
    <property type="match status" value="1"/>
</dbReference>
<dbReference type="Pfam" id="PF00881">
    <property type="entry name" value="Nitroreductase"/>
    <property type="match status" value="2"/>
</dbReference>
<feature type="domain" description="Nitroreductase" evidence="2">
    <location>
        <begin position="37"/>
        <end position="91"/>
    </location>
</feature>
<keyword evidence="1" id="KW-0732">Signal</keyword>
<gene>
    <name evidence="3" type="ORF">HMPREF0663_10838</name>
</gene>
<feature type="signal peptide" evidence="1">
    <location>
        <begin position="1"/>
        <end position="24"/>
    </location>
</feature>
<dbReference type="GO" id="GO:0016491">
    <property type="term" value="F:oxidoreductase activity"/>
    <property type="evidence" value="ECO:0007669"/>
    <property type="project" value="InterPro"/>
</dbReference>
<dbReference type="AlphaFoldDB" id="E7RNT7"/>
<evidence type="ECO:0000313" key="3">
    <source>
        <dbReference type="EMBL" id="EFZ37380.1"/>
    </source>
</evidence>
<feature type="domain" description="Nitroreductase" evidence="2">
    <location>
        <begin position="95"/>
        <end position="181"/>
    </location>
</feature>
<evidence type="ECO:0000259" key="2">
    <source>
        <dbReference type="Pfam" id="PF00881"/>
    </source>
</evidence>